<keyword evidence="3" id="KW-1185">Reference proteome</keyword>
<protein>
    <submittedName>
        <fullName evidence="2">Uncharacterized protein</fullName>
    </submittedName>
</protein>
<name>A0ABQ6IQS1_9MICO</name>
<evidence type="ECO:0000256" key="1">
    <source>
        <dbReference type="SAM" id="MobiDB-lite"/>
    </source>
</evidence>
<reference evidence="3" key="1">
    <citation type="journal article" date="2019" name="Int. J. Syst. Evol. Microbiol.">
        <title>The Global Catalogue of Microorganisms (GCM) 10K type strain sequencing project: providing services to taxonomists for standard genome sequencing and annotation.</title>
        <authorList>
            <consortium name="The Broad Institute Genomics Platform"/>
            <consortium name="The Broad Institute Genome Sequencing Center for Infectious Disease"/>
            <person name="Wu L."/>
            <person name="Ma J."/>
        </authorList>
    </citation>
    <scope>NUCLEOTIDE SEQUENCE [LARGE SCALE GENOMIC DNA]</scope>
    <source>
        <strain evidence="3">NBRC 113072</strain>
    </source>
</reference>
<feature type="compositionally biased region" description="Basic and acidic residues" evidence="1">
    <location>
        <begin position="23"/>
        <end position="57"/>
    </location>
</feature>
<evidence type="ECO:0000313" key="3">
    <source>
        <dbReference type="Proteomes" id="UP001157126"/>
    </source>
</evidence>
<dbReference type="EMBL" id="BSUO01000001">
    <property type="protein sequence ID" value="GMA40061.1"/>
    <property type="molecule type" value="Genomic_DNA"/>
</dbReference>
<feature type="region of interest" description="Disordered" evidence="1">
    <location>
        <begin position="23"/>
        <end position="60"/>
    </location>
</feature>
<evidence type="ECO:0000313" key="2">
    <source>
        <dbReference type="EMBL" id="GMA40061.1"/>
    </source>
</evidence>
<dbReference type="Proteomes" id="UP001157126">
    <property type="component" value="Unassembled WGS sequence"/>
</dbReference>
<accession>A0ABQ6IQS1</accession>
<comment type="caution">
    <text evidence="2">The sequence shown here is derived from an EMBL/GenBank/DDBJ whole genome shotgun (WGS) entry which is preliminary data.</text>
</comment>
<organism evidence="2 3">
    <name type="scientific">Mobilicoccus caccae</name>
    <dbReference type="NCBI Taxonomy" id="1859295"/>
    <lineage>
        <taxon>Bacteria</taxon>
        <taxon>Bacillati</taxon>
        <taxon>Actinomycetota</taxon>
        <taxon>Actinomycetes</taxon>
        <taxon>Micrococcales</taxon>
        <taxon>Dermatophilaceae</taxon>
        <taxon>Mobilicoccus</taxon>
    </lineage>
</organism>
<sequence length="77" mass="8638">MIVQAEDPLDERGLAAAVGAEHRETFTAVDAQRRARDDRPPGVPERGVDEFDERAGPIHEQPCPAFKVSRLVRMMLR</sequence>
<gene>
    <name evidence="2" type="ORF">GCM10025883_21060</name>
</gene>
<proteinExistence type="predicted"/>